<keyword evidence="2" id="KW-0436">Ligase</keyword>
<organism evidence="2 3">
    <name type="scientific">Prochlorococcus marinus (strain MIT 9303)</name>
    <dbReference type="NCBI Taxonomy" id="59922"/>
    <lineage>
        <taxon>Bacteria</taxon>
        <taxon>Bacillati</taxon>
        <taxon>Cyanobacteriota</taxon>
        <taxon>Cyanophyceae</taxon>
        <taxon>Synechococcales</taxon>
        <taxon>Prochlorococcaceae</taxon>
        <taxon>Prochlorococcus</taxon>
    </lineage>
</organism>
<name>A2CBZ8_PROM3</name>
<dbReference type="InterPro" id="IPR011792">
    <property type="entry name" value="GshA_cyano"/>
</dbReference>
<dbReference type="HOGENOM" id="CLU_719484_0_0_3"/>
<dbReference type="KEGG" id="pmf:P9303_22731"/>
<reference evidence="2 3" key="1">
    <citation type="journal article" date="2007" name="PLoS Genet.">
        <title>Patterns and implications of gene gain and loss in the evolution of Prochlorococcus.</title>
        <authorList>
            <person name="Kettler G.C."/>
            <person name="Martiny A.C."/>
            <person name="Huang K."/>
            <person name="Zucker J."/>
            <person name="Coleman M.L."/>
            <person name="Rodrigue S."/>
            <person name="Chen F."/>
            <person name="Lapidus A."/>
            <person name="Ferriera S."/>
            <person name="Johnson J."/>
            <person name="Steglich C."/>
            <person name="Church G.M."/>
            <person name="Richardson P."/>
            <person name="Chisholm S.W."/>
        </authorList>
    </citation>
    <scope>NUCLEOTIDE SEQUENCE [LARGE SCALE GENOMIC DNA]</scope>
    <source>
        <strain evidence="2 3">MIT 9303</strain>
    </source>
</reference>
<dbReference type="GO" id="GO:0004357">
    <property type="term" value="F:glutamate-cysteine ligase activity"/>
    <property type="evidence" value="ECO:0007669"/>
    <property type="project" value="UniProtKB-EC"/>
</dbReference>
<dbReference type="Gene3D" id="3.30.590.20">
    <property type="match status" value="1"/>
</dbReference>
<dbReference type="PANTHER" id="PTHR36510:SF1">
    <property type="entry name" value="GLUTAMATE--CYSTEINE LIGASE 2-RELATED"/>
    <property type="match status" value="1"/>
</dbReference>
<dbReference type="EC" id="6.3.2.2" evidence="2"/>
<proteinExistence type="predicted"/>
<gene>
    <name evidence="2" type="ordered locus">P9303_22731</name>
</gene>
<comment type="catalytic activity">
    <reaction evidence="1">
        <text>L-cysteine + L-glutamate + ATP = gamma-L-glutamyl-L-cysteine + ADP + phosphate + H(+)</text>
        <dbReference type="Rhea" id="RHEA:13285"/>
        <dbReference type="ChEBI" id="CHEBI:15378"/>
        <dbReference type="ChEBI" id="CHEBI:29985"/>
        <dbReference type="ChEBI" id="CHEBI:30616"/>
        <dbReference type="ChEBI" id="CHEBI:35235"/>
        <dbReference type="ChEBI" id="CHEBI:43474"/>
        <dbReference type="ChEBI" id="CHEBI:58173"/>
        <dbReference type="ChEBI" id="CHEBI:456216"/>
        <dbReference type="EC" id="6.3.2.2"/>
    </reaction>
</comment>
<dbReference type="InterPro" id="IPR006336">
    <property type="entry name" value="GCS2"/>
</dbReference>
<sequence length="380" mass="42590">MNTRLLLKGFEVELFTGRFSGEHVGVATAAASDLADFVTEPDHRNLEYITEPNQHYGPLREALLAPRRRLRQWLVPRQLTLIPGSTLSLGDSHHFERSDPLNPYHDLIEANYGTRVVTTSVHINLGLEDLPLLFAALRLVRCEAALFLALSASSPFLDGQPTGSHSQRWLQFPLTPERVPLFQNHPDYVAWVEAQLATGTMQNERHLWTSVRPNGPRRPYQLNRLELRICDLITDPDVLLAVTALIELRVLSLLQNPSQLDPLKVSRLTTDELADLCDANDSAVAQMSLDATLHHWRDGSPILCRSWIETMLEGIIPISRDLGLEKQLAPLHRVLNKGNQAMQWLQNYADGKPVEAVIQDSIAEMNAEELKASKAEAILG</sequence>
<dbReference type="AlphaFoldDB" id="A2CBZ8"/>
<dbReference type="BioCyc" id="PMAR59922:G1G80-1992-MONOMER"/>
<accession>A2CBZ8</accession>
<dbReference type="RefSeq" id="WP_011826876.1">
    <property type="nucleotide sequence ID" value="NC_008820.1"/>
</dbReference>
<dbReference type="NCBIfam" id="TIGR02048">
    <property type="entry name" value="gshA_cyano"/>
    <property type="match status" value="1"/>
</dbReference>
<dbReference type="InterPro" id="IPR050141">
    <property type="entry name" value="GCL_type2/YbdK_subfam"/>
</dbReference>
<evidence type="ECO:0000313" key="2">
    <source>
        <dbReference type="EMBL" id="ABM79008.1"/>
    </source>
</evidence>
<dbReference type="Proteomes" id="UP000002274">
    <property type="component" value="Chromosome"/>
</dbReference>
<protein>
    <submittedName>
        <fullName evidence="2">Uncharacterized conserved protein</fullName>
        <ecNumber evidence="2">6.3.2.2</ecNumber>
    </submittedName>
</protein>
<evidence type="ECO:0000313" key="3">
    <source>
        <dbReference type="Proteomes" id="UP000002274"/>
    </source>
</evidence>
<dbReference type="STRING" id="59922.P9303_22731"/>
<dbReference type="EMBL" id="CP000554">
    <property type="protein sequence ID" value="ABM79008.1"/>
    <property type="molecule type" value="Genomic_DNA"/>
</dbReference>
<dbReference type="Pfam" id="PF04107">
    <property type="entry name" value="GCS2"/>
    <property type="match status" value="1"/>
</dbReference>
<dbReference type="InterPro" id="IPR014746">
    <property type="entry name" value="Gln_synth/guanido_kin_cat_dom"/>
</dbReference>
<evidence type="ECO:0000256" key="1">
    <source>
        <dbReference type="ARBA" id="ARBA00048819"/>
    </source>
</evidence>
<dbReference type="GO" id="GO:0042398">
    <property type="term" value="P:modified amino acid biosynthetic process"/>
    <property type="evidence" value="ECO:0007669"/>
    <property type="project" value="InterPro"/>
</dbReference>
<dbReference type="SUPFAM" id="SSF55931">
    <property type="entry name" value="Glutamine synthetase/guanido kinase"/>
    <property type="match status" value="1"/>
</dbReference>
<dbReference type="PANTHER" id="PTHR36510">
    <property type="entry name" value="GLUTAMATE--CYSTEINE LIGASE 2-RELATED"/>
    <property type="match status" value="1"/>
</dbReference>